<dbReference type="EMBL" id="KB445561">
    <property type="protein sequence ID" value="EMC92690.1"/>
    <property type="molecule type" value="Genomic_DNA"/>
</dbReference>
<dbReference type="AlphaFoldDB" id="M2N1Z5"/>
<dbReference type="OMA" id="FNWLYGV"/>
<dbReference type="STRING" id="717646.M2N1Z5"/>
<dbReference type="GO" id="GO:0016747">
    <property type="term" value="F:acyltransferase activity, transferring groups other than amino-acyl groups"/>
    <property type="evidence" value="ECO:0007669"/>
    <property type="project" value="InterPro"/>
</dbReference>
<dbReference type="GeneID" id="19115163"/>
<feature type="non-terminal residue" evidence="2">
    <location>
        <position position="206"/>
    </location>
</feature>
<sequence length="206" mass="23888">MAITILPLLEADIPSFVKIELEAFRSHPRMPMLFPMPYQDDLYAFYNERKTISFRDDECRFMKAVDDETGNIVAVSEWTFSLDSNKTAIARLSDPNEQPPANWPKGGNWGLRQWFKIEWEEWRRENLAGKAYILLDILVTNPTQQRRGAGAKLLAWGCEQADKHGVMMCLESTPAGLGLYERFGFRQVRTLKADMRDFGWDKPYDE</sequence>
<dbReference type="Proteomes" id="UP000011761">
    <property type="component" value="Unassembled WGS sequence"/>
</dbReference>
<dbReference type="OrthoDB" id="2115692at2759"/>
<dbReference type="Pfam" id="PF00583">
    <property type="entry name" value="Acetyltransf_1"/>
    <property type="match status" value="1"/>
</dbReference>
<dbReference type="SUPFAM" id="SSF55729">
    <property type="entry name" value="Acyl-CoA N-acyltransferases (Nat)"/>
    <property type="match status" value="1"/>
</dbReference>
<accession>M2N1Z5</accession>
<dbReference type="KEGG" id="bcom:BAUCODRAFT_52542"/>
<protein>
    <recommendedName>
        <fullName evidence="1">N-acetyltransferase domain-containing protein</fullName>
    </recommendedName>
</protein>
<reference evidence="2 3" key="1">
    <citation type="journal article" date="2012" name="PLoS Pathog.">
        <title>Diverse lifestyles and strategies of plant pathogenesis encoded in the genomes of eighteen Dothideomycetes fungi.</title>
        <authorList>
            <person name="Ohm R.A."/>
            <person name="Feau N."/>
            <person name="Henrissat B."/>
            <person name="Schoch C.L."/>
            <person name="Horwitz B.A."/>
            <person name="Barry K.W."/>
            <person name="Condon B.J."/>
            <person name="Copeland A.C."/>
            <person name="Dhillon B."/>
            <person name="Glaser F."/>
            <person name="Hesse C.N."/>
            <person name="Kosti I."/>
            <person name="LaButti K."/>
            <person name="Lindquist E.A."/>
            <person name="Lucas S."/>
            <person name="Salamov A.A."/>
            <person name="Bradshaw R.E."/>
            <person name="Ciuffetti L."/>
            <person name="Hamelin R.C."/>
            <person name="Kema G.H.J."/>
            <person name="Lawrence C."/>
            <person name="Scott J.A."/>
            <person name="Spatafora J.W."/>
            <person name="Turgeon B.G."/>
            <person name="de Wit P.J.G.M."/>
            <person name="Zhong S."/>
            <person name="Goodwin S.B."/>
            <person name="Grigoriev I.V."/>
        </authorList>
    </citation>
    <scope>NUCLEOTIDE SEQUENCE [LARGE SCALE GENOMIC DNA]</scope>
    <source>
        <strain evidence="2 3">UAMH 10762</strain>
    </source>
</reference>
<feature type="domain" description="N-acetyltransferase" evidence="1">
    <location>
        <begin position="3"/>
        <end position="205"/>
    </location>
</feature>
<dbReference type="InterPro" id="IPR000182">
    <property type="entry name" value="GNAT_dom"/>
</dbReference>
<dbReference type="InterPro" id="IPR052523">
    <property type="entry name" value="Trichothecene_AcTrans"/>
</dbReference>
<keyword evidence="3" id="KW-1185">Reference proteome</keyword>
<dbReference type="eggNOG" id="ENOG502SQRM">
    <property type="taxonomic scope" value="Eukaryota"/>
</dbReference>
<evidence type="ECO:0000313" key="3">
    <source>
        <dbReference type="Proteomes" id="UP000011761"/>
    </source>
</evidence>
<dbReference type="RefSeq" id="XP_007679902.1">
    <property type="nucleotide sequence ID" value="XM_007681712.1"/>
</dbReference>
<evidence type="ECO:0000313" key="2">
    <source>
        <dbReference type="EMBL" id="EMC92690.1"/>
    </source>
</evidence>
<dbReference type="HOGENOM" id="CLU_060131_6_5_1"/>
<dbReference type="PANTHER" id="PTHR42791">
    <property type="entry name" value="GNAT FAMILY ACETYLTRANSFERASE"/>
    <property type="match status" value="1"/>
</dbReference>
<organism evidence="2 3">
    <name type="scientific">Baudoinia panamericana (strain UAMH 10762)</name>
    <name type="common">Angels' share fungus</name>
    <name type="synonym">Baudoinia compniacensis (strain UAMH 10762)</name>
    <dbReference type="NCBI Taxonomy" id="717646"/>
    <lineage>
        <taxon>Eukaryota</taxon>
        <taxon>Fungi</taxon>
        <taxon>Dikarya</taxon>
        <taxon>Ascomycota</taxon>
        <taxon>Pezizomycotina</taxon>
        <taxon>Dothideomycetes</taxon>
        <taxon>Dothideomycetidae</taxon>
        <taxon>Mycosphaerellales</taxon>
        <taxon>Teratosphaeriaceae</taxon>
        <taxon>Baudoinia</taxon>
    </lineage>
</organism>
<proteinExistence type="predicted"/>
<dbReference type="PANTHER" id="PTHR42791:SF1">
    <property type="entry name" value="N-ACETYLTRANSFERASE DOMAIN-CONTAINING PROTEIN"/>
    <property type="match status" value="1"/>
</dbReference>
<name>M2N1Z5_BAUPA</name>
<gene>
    <name evidence="2" type="ORF">BAUCODRAFT_52542</name>
</gene>
<dbReference type="Gene3D" id="3.40.630.30">
    <property type="match status" value="1"/>
</dbReference>
<evidence type="ECO:0000259" key="1">
    <source>
        <dbReference type="PROSITE" id="PS51186"/>
    </source>
</evidence>
<dbReference type="PROSITE" id="PS51186">
    <property type="entry name" value="GNAT"/>
    <property type="match status" value="1"/>
</dbReference>
<dbReference type="InterPro" id="IPR016181">
    <property type="entry name" value="Acyl_CoA_acyltransferase"/>
</dbReference>